<name>A0ABV3TPQ1_9RHOB</name>
<dbReference type="InterPro" id="IPR008168">
    <property type="entry name" value="Cyt_C_IC"/>
</dbReference>
<dbReference type="Pfam" id="PF00034">
    <property type="entry name" value="Cytochrom_C"/>
    <property type="match status" value="3"/>
</dbReference>
<keyword evidence="2" id="KW-0813">Transport</keyword>
<feature type="transmembrane region" description="Helical" evidence="9">
    <location>
        <begin position="29"/>
        <end position="48"/>
    </location>
</feature>
<comment type="cofactor">
    <cofactor evidence="1">
        <name>heme c</name>
        <dbReference type="ChEBI" id="CHEBI:61717"/>
    </cofactor>
</comment>
<keyword evidence="5 8" id="KW-0479">Metal-binding</keyword>
<protein>
    <submittedName>
        <fullName evidence="11">C-type cytochrome</fullName>
    </submittedName>
</protein>
<reference evidence="11 12" key="1">
    <citation type="journal article" date="2011" name="Int. J. Syst. Evol. Microbiol.">
        <title>Zhongshania antarctica gen. nov., sp. nov. and Zhongshania guokunii sp. nov., gammaproteobacteria respectively isolated from coastal attached (fast) ice and surface seawater of the Antarctic.</title>
        <authorList>
            <person name="Li H.J."/>
            <person name="Zhang X.Y."/>
            <person name="Chen C.X."/>
            <person name="Zhang Y.J."/>
            <person name="Gao Z.M."/>
            <person name="Yu Y."/>
            <person name="Chen X.L."/>
            <person name="Chen B."/>
            <person name="Zhang Y.Z."/>
        </authorList>
    </citation>
    <scope>NUCLEOTIDE SEQUENCE [LARGE SCALE GENOMIC DNA]</scope>
    <source>
        <strain evidence="11 12">15-R06ZXC-3</strain>
    </source>
</reference>
<evidence type="ECO:0000256" key="5">
    <source>
        <dbReference type="ARBA" id="ARBA00022723"/>
    </source>
</evidence>
<keyword evidence="3 8" id="KW-0349">Heme</keyword>
<dbReference type="InterPro" id="IPR009056">
    <property type="entry name" value="Cyt_c-like_dom"/>
</dbReference>
<dbReference type="InterPro" id="IPR050597">
    <property type="entry name" value="Cytochrome_c_Oxidase_Subunit"/>
</dbReference>
<evidence type="ECO:0000256" key="1">
    <source>
        <dbReference type="ARBA" id="ARBA00001926"/>
    </source>
</evidence>
<dbReference type="PANTHER" id="PTHR33751:SF11">
    <property type="entry name" value="BLL4483 PROTEIN"/>
    <property type="match status" value="1"/>
</dbReference>
<keyword evidence="9" id="KW-1133">Transmembrane helix</keyword>
<keyword evidence="6" id="KW-0249">Electron transport</keyword>
<evidence type="ECO:0000256" key="6">
    <source>
        <dbReference type="ARBA" id="ARBA00022982"/>
    </source>
</evidence>
<evidence type="ECO:0000256" key="3">
    <source>
        <dbReference type="ARBA" id="ARBA00022617"/>
    </source>
</evidence>
<organism evidence="11 12">
    <name type="scientific">Thioclava arctica</name>
    <dbReference type="NCBI Taxonomy" id="3238301"/>
    <lineage>
        <taxon>Bacteria</taxon>
        <taxon>Pseudomonadati</taxon>
        <taxon>Pseudomonadota</taxon>
        <taxon>Alphaproteobacteria</taxon>
        <taxon>Rhodobacterales</taxon>
        <taxon>Paracoccaceae</taxon>
        <taxon>Thioclava</taxon>
    </lineage>
</organism>
<feature type="domain" description="Cytochrome c" evidence="10">
    <location>
        <begin position="78"/>
        <end position="169"/>
    </location>
</feature>
<feature type="domain" description="Cytochrome c" evidence="10">
    <location>
        <begin position="228"/>
        <end position="305"/>
    </location>
</feature>
<sequence>MSNKNKQDPRLPDETFEPYEEPRLIPLPVYWIAIALAIWGVVTLVQTSNAGHFADKERAALGEKTASVASPAASTAAPDTGAGKALFADNCSSCHGDAGEGVADAIPPLHASDVIKAGGASAISQIVMRGIGGPLIVDKANYDGEMPSFSSVLSDTEIAAIADYVATDLNGMNSTVSPDQVAEIRTASEDMDPWDGGAGLASLINGLPPQPASENASAPSPEATATASLASQGTANIWSCASCHGDKGEGTQTVPRLAGLAPAYLAKQLHDFSKGTRISDSMAYVAKSLSETQITELANYYGAMSSPSGAQPALKGDLARGEKLALSGDYSKNVPACFTCHGTSGIGVGAQFPGLAAQQPAYIAHQLAMWAGGARHNSPLGLMAGIGKALSDEDRRAVADYLASLPPAAGNAKTALAVSPTPKETTNVQ</sequence>
<dbReference type="InterPro" id="IPR036909">
    <property type="entry name" value="Cyt_c-like_dom_sf"/>
</dbReference>
<accession>A0ABV3TPQ1</accession>
<keyword evidence="9" id="KW-0812">Transmembrane</keyword>
<comment type="caution">
    <text evidence="11">The sequence shown here is derived from an EMBL/GenBank/DDBJ whole genome shotgun (WGS) entry which is preliminary data.</text>
</comment>
<keyword evidence="12" id="KW-1185">Reference proteome</keyword>
<dbReference type="Gene3D" id="1.10.760.10">
    <property type="entry name" value="Cytochrome c-like domain"/>
    <property type="match status" value="3"/>
</dbReference>
<evidence type="ECO:0000313" key="11">
    <source>
        <dbReference type="EMBL" id="MEX1662739.1"/>
    </source>
</evidence>
<dbReference type="Proteomes" id="UP001557465">
    <property type="component" value="Unassembled WGS sequence"/>
</dbReference>
<keyword evidence="7 8" id="KW-0408">Iron</keyword>
<dbReference type="SUPFAM" id="SSF46626">
    <property type="entry name" value="Cytochrome c"/>
    <property type="match status" value="3"/>
</dbReference>
<evidence type="ECO:0000256" key="2">
    <source>
        <dbReference type="ARBA" id="ARBA00022448"/>
    </source>
</evidence>
<dbReference type="EMBL" id="JBFRYC010000009">
    <property type="protein sequence ID" value="MEX1662739.1"/>
    <property type="molecule type" value="Genomic_DNA"/>
</dbReference>
<evidence type="ECO:0000259" key="10">
    <source>
        <dbReference type="PROSITE" id="PS51007"/>
    </source>
</evidence>
<gene>
    <name evidence="11" type="ORF">AB4874_13945</name>
</gene>
<dbReference type="PANTHER" id="PTHR33751">
    <property type="entry name" value="CBB3-TYPE CYTOCHROME C OXIDASE SUBUNIT FIXP"/>
    <property type="match status" value="1"/>
</dbReference>
<evidence type="ECO:0000313" key="12">
    <source>
        <dbReference type="Proteomes" id="UP001557465"/>
    </source>
</evidence>
<keyword evidence="4" id="KW-0679">Respiratory chain</keyword>
<evidence type="ECO:0000256" key="7">
    <source>
        <dbReference type="ARBA" id="ARBA00023004"/>
    </source>
</evidence>
<dbReference type="PROSITE" id="PS51007">
    <property type="entry name" value="CYTC"/>
    <property type="match status" value="3"/>
</dbReference>
<evidence type="ECO:0000256" key="8">
    <source>
        <dbReference type="PROSITE-ProRule" id="PRU00433"/>
    </source>
</evidence>
<evidence type="ECO:0000256" key="9">
    <source>
        <dbReference type="SAM" id="Phobius"/>
    </source>
</evidence>
<proteinExistence type="predicted"/>
<keyword evidence="9" id="KW-0472">Membrane</keyword>
<evidence type="ECO:0000256" key="4">
    <source>
        <dbReference type="ARBA" id="ARBA00022660"/>
    </source>
</evidence>
<dbReference type="PRINTS" id="PR00605">
    <property type="entry name" value="CYTCHROMECIC"/>
</dbReference>
<feature type="domain" description="Cytochrome c" evidence="10">
    <location>
        <begin position="316"/>
        <end position="406"/>
    </location>
</feature>
<dbReference type="RefSeq" id="WP_368392440.1">
    <property type="nucleotide sequence ID" value="NZ_JBFRYC010000009.1"/>
</dbReference>